<dbReference type="Pfam" id="PF11553">
    <property type="entry name" value="DUF3231"/>
    <property type="match status" value="2"/>
</dbReference>
<organism evidence="1 2">
    <name type="scientific">Halobacillus seohaensis</name>
    <dbReference type="NCBI Taxonomy" id="447421"/>
    <lineage>
        <taxon>Bacteria</taxon>
        <taxon>Bacillati</taxon>
        <taxon>Bacillota</taxon>
        <taxon>Bacilli</taxon>
        <taxon>Bacillales</taxon>
        <taxon>Bacillaceae</taxon>
        <taxon>Halobacillus</taxon>
    </lineage>
</organism>
<dbReference type="Gene3D" id="1.20.1260.10">
    <property type="match status" value="2"/>
</dbReference>
<comment type="caution">
    <text evidence="1">The sequence shown here is derived from an EMBL/GenBank/DDBJ whole genome shotgun (WGS) entry which is preliminary data.</text>
</comment>
<dbReference type="RefSeq" id="WP_204707071.1">
    <property type="nucleotide sequence ID" value="NZ_JBHSZV010000031.1"/>
</dbReference>
<gene>
    <name evidence="1" type="ORF">ACFQIC_12290</name>
</gene>
<evidence type="ECO:0000313" key="1">
    <source>
        <dbReference type="EMBL" id="MFC7062636.1"/>
    </source>
</evidence>
<name>A0ABW2EP29_9BACI</name>
<evidence type="ECO:0000313" key="2">
    <source>
        <dbReference type="Proteomes" id="UP001596410"/>
    </source>
</evidence>
<reference evidence="2" key="1">
    <citation type="journal article" date="2019" name="Int. J. Syst. Evol. Microbiol.">
        <title>The Global Catalogue of Microorganisms (GCM) 10K type strain sequencing project: providing services to taxonomists for standard genome sequencing and annotation.</title>
        <authorList>
            <consortium name="The Broad Institute Genomics Platform"/>
            <consortium name="The Broad Institute Genome Sequencing Center for Infectious Disease"/>
            <person name="Wu L."/>
            <person name="Ma J."/>
        </authorList>
    </citation>
    <scope>NUCLEOTIDE SEQUENCE [LARGE SCALE GENOMIC DNA]</scope>
    <source>
        <strain evidence="2">CGMCC 4.1621</strain>
    </source>
</reference>
<protein>
    <submittedName>
        <fullName evidence="1">DUF3231 family protein</fullName>
    </submittedName>
</protein>
<dbReference type="Proteomes" id="UP001596410">
    <property type="component" value="Unassembled WGS sequence"/>
</dbReference>
<accession>A0ABW2EP29</accession>
<sequence>MPEKPAITSSELGILWLTYQEKTMILRMLEYFIEKADDDKAKKIMDDLYSELDNYVDKITDIFKSEGAAIPIGYTSKDVNKDVPKLYDNGFDIMFVRLLKEISMGLHTLNINMAYREDIVLILKDLTAITQATYNSCTQYLIEKGLIARSPYVSMPDSVEFVKDKSYLAGLNPLTKIGKKRTLNTIEVAYIYHGIEANVMGLQMITGFAQCANSSEVQKFFSKGAELSKSVIKEMSETFLEDGIQIPATSGGHATRSTVAPFSDKLMMYCTSLFCSFSMGGNAVGSAFSLRNDLVAKMTIFTKDIFEYAHEGAKIMIKNEWMEEPPQMEERKDIIKKS</sequence>
<dbReference type="InterPro" id="IPR021617">
    <property type="entry name" value="DUF3231"/>
</dbReference>
<keyword evidence="2" id="KW-1185">Reference proteome</keyword>
<proteinExistence type="predicted"/>
<dbReference type="InterPro" id="IPR012347">
    <property type="entry name" value="Ferritin-like"/>
</dbReference>
<dbReference type="EMBL" id="JBHSZV010000031">
    <property type="protein sequence ID" value="MFC7062636.1"/>
    <property type="molecule type" value="Genomic_DNA"/>
</dbReference>